<name>A0ABN9EXX4_9NEOB</name>
<dbReference type="Proteomes" id="UP001162483">
    <property type="component" value="Unassembled WGS sequence"/>
</dbReference>
<proteinExistence type="predicted"/>
<dbReference type="EMBL" id="CATNWA010016082">
    <property type="protein sequence ID" value="CAI9589633.1"/>
    <property type="molecule type" value="Genomic_DNA"/>
</dbReference>
<protein>
    <submittedName>
        <fullName evidence="1">Uncharacterized protein</fullName>
    </submittedName>
</protein>
<gene>
    <name evidence="1" type="ORF">SPARVUS_LOCUS10928161</name>
</gene>
<evidence type="ECO:0000313" key="1">
    <source>
        <dbReference type="EMBL" id="CAI9589633.1"/>
    </source>
</evidence>
<organism evidence="1 2">
    <name type="scientific">Staurois parvus</name>
    <dbReference type="NCBI Taxonomy" id="386267"/>
    <lineage>
        <taxon>Eukaryota</taxon>
        <taxon>Metazoa</taxon>
        <taxon>Chordata</taxon>
        <taxon>Craniata</taxon>
        <taxon>Vertebrata</taxon>
        <taxon>Euteleostomi</taxon>
        <taxon>Amphibia</taxon>
        <taxon>Batrachia</taxon>
        <taxon>Anura</taxon>
        <taxon>Neobatrachia</taxon>
        <taxon>Ranoidea</taxon>
        <taxon>Ranidae</taxon>
        <taxon>Staurois</taxon>
    </lineage>
</organism>
<evidence type="ECO:0000313" key="2">
    <source>
        <dbReference type="Proteomes" id="UP001162483"/>
    </source>
</evidence>
<keyword evidence="2" id="KW-1185">Reference proteome</keyword>
<accession>A0ABN9EXX4</accession>
<reference evidence="1" key="1">
    <citation type="submission" date="2023-05" db="EMBL/GenBank/DDBJ databases">
        <authorList>
            <person name="Stuckert A."/>
        </authorList>
    </citation>
    <scope>NUCLEOTIDE SEQUENCE</scope>
</reference>
<sequence>MSCQSAPALLPAYLCSFSLVPRFISDICSYYQGRTD</sequence>
<comment type="caution">
    <text evidence="1">The sequence shown here is derived from an EMBL/GenBank/DDBJ whole genome shotgun (WGS) entry which is preliminary data.</text>
</comment>
<feature type="non-terminal residue" evidence="1">
    <location>
        <position position="36"/>
    </location>
</feature>